<feature type="compositionally biased region" description="Low complexity" evidence="1">
    <location>
        <begin position="642"/>
        <end position="657"/>
    </location>
</feature>
<feature type="region of interest" description="Disordered" evidence="1">
    <location>
        <begin position="1306"/>
        <end position="1358"/>
    </location>
</feature>
<keyword evidence="3" id="KW-1185">Reference proteome</keyword>
<dbReference type="PANTHER" id="PTHR37988:SF1">
    <property type="entry name" value="UPF0592 MEMBRANE PROTEIN C7D4.03C"/>
    <property type="match status" value="1"/>
</dbReference>
<dbReference type="Pfam" id="PF08578">
    <property type="entry name" value="DUF1765"/>
    <property type="match status" value="1"/>
</dbReference>
<feature type="region of interest" description="Disordered" evidence="1">
    <location>
        <begin position="1"/>
        <end position="512"/>
    </location>
</feature>
<feature type="compositionally biased region" description="Pro residues" evidence="1">
    <location>
        <begin position="1540"/>
        <end position="1549"/>
    </location>
</feature>
<dbReference type="OrthoDB" id="296767at2759"/>
<dbReference type="Proteomes" id="UP000094819">
    <property type="component" value="Unassembled WGS sequence"/>
</dbReference>
<proteinExistence type="predicted"/>
<feature type="compositionally biased region" description="Polar residues" evidence="1">
    <location>
        <begin position="200"/>
        <end position="209"/>
    </location>
</feature>
<gene>
    <name evidence="2" type="ORF">L198_01031</name>
</gene>
<feature type="region of interest" description="Disordered" evidence="1">
    <location>
        <begin position="525"/>
        <end position="667"/>
    </location>
</feature>
<feature type="compositionally biased region" description="Basic and acidic residues" evidence="1">
    <location>
        <begin position="1402"/>
        <end position="1417"/>
    </location>
</feature>
<feature type="compositionally biased region" description="Basic and acidic residues" evidence="1">
    <location>
        <begin position="1315"/>
        <end position="1327"/>
    </location>
</feature>
<evidence type="ECO:0000313" key="2">
    <source>
        <dbReference type="EMBL" id="ODO07452.1"/>
    </source>
</evidence>
<sequence>MAQPATLPKAGRTSSRPRNPPGQSVLSRAYAEGRASQDALERPQVTHPYAHPQVVNPGLPSHSPPPPPSQHYSGYSPNLPQNPPAQHAATAPLKLRPRMSSAPVTQTQNQGPLFSTTLDSPTEGPRLKPRVSSRPRAPGSKSPVVFVGREGRPSTDMGGRPSADMGFMRRPSLDAADVLDHRSYPAPGRKKSHPTDYGQPHNSGKQQPTMVPLKEMTSDRPSMNGRAMSAPPADVPSSPPRHNHFPAESSTTAQKKWKKTQQGALGVGHGPSRSTGAPSKSFDMERQVSGTKSLDVVRDLDGGLSGDEEGRRPSGSKTNMKKKSTAALRALFGRGASGKSKKMEEAPPMPEDRYESRVTSNSSQREWEQSTTGRSGRTTPTPKLYDGRSISTFSSNDGGKTPTAQSSSSPASSRTNPPARELPIPPRPSPSPSPNTLSAPSKTPPASPPASLHVPRATTPVFDPSTSPLLSLSIDESPLFASSSPKKRRPATADNKPRTPPRLPSAQRLQLPQLDLDFGLEFDFYGLSPSSGSRKSSPRRERNSPLASPKHSPARSHSYRSPGRPSTSPGTLQRSWTLHERGSEAGSPLALSTVSSRSPVPGARRQNDEVFGGRLAPVSEMPTQSARSPSPSAVPFLPNVPSSDDITSTDSTHESTSPALPVTPRESNATLGDVAINVSSSSITASSTTLAPKSVPELPPKEKSPVAPTVTLPRIAPPALTLAPPVDITPPNPIIIAPPPPKAKPIARQRTLALLSKSTPVIPDKHLTISALASKAEDIRVAFKYPEAGVSPSDRSASLRAELVPLIAEADRRAYDVAKEDDYEVLRSVFLRWINLLISELRFDRPVDERGAVLESLAALFESICLSEEALQLSDDHQSKITQMMVRCMSFVMEKLGGRGVFQNILVFSGRFLAFAFFRVPHVAHQLLTVLSLPKGALMRFAGNIENVDCPAEVQPKYPEHLQPLIFDNVMSYNSRLNAFTAEFETDEEREAFLFPPGYWLRRWQSDDSELFPSFYRAYHRQLAHYLGPVVKHFEAQNKPIPVGILMRAPGYAHLSTAFAKKLYSYIANTVNAVTTCSTSSNFDATESALQAPNAKPPVLVTANRRLTETLLTFSEQRISIPAGKVIIDCEMSQLYMGMIDLWTKNLITKTSLNAPKGVFCLFDLLDGIIDPPYGFIPGVPTRLDTVVDVPFLINVLRIILTETEHAMTLVKAIAFIFSHWEVLTARSEDRKELCLDLLLQKELFERLLLFWSHSVRSYVLRLVVFRLGHLEAANSKSVGWQIEVQTVKVLETRLEGIKRRYDELEPGAADSEPLPDKRISHVSPREEIEEPSMPRSRSTITMVADEPAPEPNEKGSQEKAERLLGLGMGTIDAPRGNVEVDPVTGSNKFGKAAKWLKKNFKNKDKTNSKNKNKDKSVSLGVDGSPTVSSDGDSPGQEQGELSEGSKPSPLVPPSTPPKSSQASSATASTAAESTTTSPSTPPNRKPKPPTIVTTPSGERAERRRSRGAFTFEFDLPAMSPRSDAFDPPPTPTSPRRNSQPPPPSPRKPQSPHMSKSFSKRSSLLPPSTANALEAMLASEREKEREKKKAEEKLRQEKGYDKRLHPYAIRMLGELEDAQKEYDEWWSDSGYGKLDGLPPRLTVAWPFHENED</sequence>
<accession>A0A1E3K5D3</accession>
<evidence type="ECO:0008006" key="4">
    <source>
        <dbReference type="Google" id="ProtNLM"/>
    </source>
</evidence>
<feature type="compositionally biased region" description="Polar residues" evidence="1">
    <location>
        <begin position="564"/>
        <end position="576"/>
    </location>
</feature>
<dbReference type="EMBL" id="AWGH01000002">
    <property type="protein sequence ID" value="ODO07452.1"/>
    <property type="molecule type" value="Genomic_DNA"/>
</dbReference>
<feature type="compositionally biased region" description="Basic and acidic residues" evidence="1">
    <location>
        <begin position="341"/>
        <end position="356"/>
    </location>
</feature>
<name>A0A1E3K5D3_9TREE</name>
<feature type="compositionally biased region" description="Polar residues" evidence="1">
    <location>
        <begin position="102"/>
        <end position="120"/>
    </location>
</feature>
<protein>
    <recommendedName>
        <fullName evidence="4">DUF1765-domain-containing protein</fullName>
    </recommendedName>
</protein>
<evidence type="ECO:0000256" key="1">
    <source>
        <dbReference type="SAM" id="MobiDB-lite"/>
    </source>
</evidence>
<dbReference type="InterPro" id="IPR013887">
    <property type="entry name" value="UPF0592"/>
</dbReference>
<feature type="compositionally biased region" description="Low complexity" evidence="1">
    <location>
        <begin position="401"/>
        <end position="422"/>
    </location>
</feature>
<feature type="compositionally biased region" description="Pro residues" evidence="1">
    <location>
        <begin position="423"/>
        <end position="433"/>
    </location>
</feature>
<feature type="compositionally biased region" description="Polar residues" evidence="1">
    <location>
        <begin position="1553"/>
        <end position="1571"/>
    </location>
</feature>
<dbReference type="GeneID" id="30190244"/>
<feature type="compositionally biased region" description="Polar residues" evidence="1">
    <location>
        <begin position="389"/>
        <end position="398"/>
    </location>
</feature>
<comment type="caution">
    <text evidence="2">The sequence shown here is derived from an EMBL/GenBank/DDBJ whole genome shotgun (WGS) entry which is preliminary data.</text>
</comment>
<dbReference type="PANTHER" id="PTHR37988">
    <property type="entry name" value="UPF0592 MEMBRANE PROTEIN C7D4.03C"/>
    <property type="match status" value="1"/>
</dbReference>
<feature type="region of interest" description="Disordered" evidence="1">
    <location>
        <begin position="1397"/>
        <end position="1597"/>
    </location>
</feature>
<reference evidence="2 3" key="1">
    <citation type="submission" date="2016-06" db="EMBL/GenBank/DDBJ databases">
        <title>Evolution of pathogenesis and genome organization in the Tremellales.</title>
        <authorList>
            <person name="Cuomo C."/>
            <person name="Litvintseva A."/>
            <person name="Heitman J."/>
            <person name="Chen Y."/>
            <person name="Sun S."/>
            <person name="Springer D."/>
            <person name="Dromer F."/>
            <person name="Young S."/>
            <person name="Zeng Q."/>
            <person name="Chapman S."/>
            <person name="Gujja S."/>
            <person name="Saif S."/>
            <person name="Birren B."/>
        </authorList>
    </citation>
    <scope>NUCLEOTIDE SEQUENCE [LARGE SCALE GENOMIC DNA]</scope>
    <source>
        <strain evidence="2 3">CBS 7118</strain>
    </source>
</reference>
<feature type="compositionally biased region" description="Polar residues" evidence="1">
    <location>
        <begin position="621"/>
        <end position="631"/>
    </location>
</feature>
<feature type="compositionally biased region" description="Low complexity" evidence="1">
    <location>
        <begin position="370"/>
        <end position="382"/>
    </location>
</feature>
<organism evidence="2 3">
    <name type="scientific">Cryptococcus wingfieldii CBS 7118</name>
    <dbReference type="NCBI Taxonomy" id="1295528"/>
    <lineage>
        <taxon>Eukaryota</taxon>
        <taxon>Fungi</taxon>
        <taxon>Dikarya</taxon>
        <taxon>Basidiomycota</taxon>
        <taxon>Agaricomycotina</taxon>
        <taxon>Tremellomycetes</taxon>
        <taxon>Tremellales</taxon>
        <taxon>Cryptococcaceae</taxon>
        <taxon>Cryptococcus</taxon>
    </lineage>
</organism>
<evidence type="ECO:0000313" key="3">
    <source>
        <dbReference type="Proteomes" id="UP000094819"/>
    </source>
</evidence>
<dbReference type="RefSeq" id="XP_019034929.1">
    <property type="nucleotide sequence ID" value="XM_019173203.1"/>
</dbReference>
<feature type="compositionally biased region" description="Basic and acidic residues" evidence="1">
    <location>
        <begin position="1579"/>
        <end position="1597"/>
    </location>
</feature>
<feature type="compositionally biased region" description="Low complexity" evidence="1">
    <location>
        <begin position="1458"/>
        <end position="1479"/>
    </location>
</feature>
<feature type="compositionally biased region" description="Polar residues" evidence="1">
    <location>
        <begin position="12"/>
        <end position="26"/>
    </location>
</feature>
<feature type="region of interest" description="Disordered" evidence="1">
    <location>
        <begin position="682"/>
        <end position="707"/>
    </location>
</feature>